<evidence type="ECO:0000313" key="13">
    <source>
        <dbReference type="Ensembl" id="ENSLLEP00000013940.1"/>
    </source>
</evidence>
<name>A0A8C5MHN8_9ANUR</name>
<evidence type="ECO:0000256" key="2">
    <source>
        <dbReference type="ARBA" id="ARBA00006991"/>
    </source>
</evidence>
<evidence type="ECO:0000256" key="11">
    <source>
        <dbReference type="PROSITE-ProRule" id="PRU00042"/>
    </source>
</evidence>
<dbReference type="FunFam" id="3.30.160.60:FF:000135">
    <property type="entry name" value="Zinc finger protein 358"/>
    <property type="match status" value="1"/>
</dbReference>
<evidence type="ECO:0000256" key="3">
    <source>
        <dbReference type="ARBA" id="ARBA00022723"/>
    </source>
</evidence>
<dbReference type="GeneTree" id="ENSGT01150000286959"/>
<dbReference type="Proteomes" id="UP000694569">
    <property type="component" value="Unplaced"/>
</dbReference>
<dbReference type="PROSITE" id="PS50157">
    <property type="entry name" value="ZINC_FINGER_C2H2_2"/>
    <property type="match status" value="5"/>
</dbReference>
<feature type="domain" description="C2H2-type" evidence="12">
    <location>
        <begin position="211"/>
        <end position="238"/>
    </location>
</feature>
<keyword evidence="5 11" id="KW-0863">Zinc-finger</keyword>
<feature type="domain" description="C2H2-type" evidence="12">
    <location>
        <begin position="239"/>
        <end position="263"/>
    </location>
</feature>
<evidence type="ECO:0000313" key="14">
    <source>
        <dbReference type="Proteomes" id="UP000694569"/>
    </source>
</evidence>
<evidence type="ECO:0000256" key="6">
    <source>
        <dbReference type="ARBA" id="ARBA00022833"/>
    </source>
</evidence>
<dbReference type="GO" id="GO:0001227">
    <property type="term" value="F:DNA-binding transcription repressor activity, RNA polymerase II-specific"/>
    <property type="evidence" value="ECO:0007669"/>
    <property type="project" value="TreeGrafter"/>
</dbReference>
<accession>A0A8C5MHN8</accession>
<dbReference type="Pfam" id="PF00096">
    <property type="entry name" value="zf-C2H2"/>
    <property type="match status" value="4"/>
</dbReference>
<dbReference type="FunFam" id="3.30.160.60:FF:002063">
    <property type="entry name" value="RB associated KRAB zinc finger"/>
    <property type="match status" value="1"/>
</dbReference>
<dbReference type="AlphaFoldDB" id="A0A8C5MHN8"/>
<dbReference type="GO" id="GO:0008270">
    <property type="term" value="F:zinc ion binding"/>
    <property type="evidence" value="ECO:0007669"/>
    <property type="project" value="UniProtKB-KW"/>
</dbReference>
<dbReference type="InterPro" id="IPR036236">
    <property type="entry name" value="Znf_C2H2_sf"/>
</dbReference>
<dbReference type="GO" id="GO:0002682">
    <property type="term" value="P:regulation of immune system process"/>
    <property type="evidence" value="ECO:0007669"/>
    <property type="project" value="TreeGrafter"/>
</dbReference>
<dbReference type="Gene3D" id="3.30.160.60">
    <property type="entry name" value="Classic Zinc Finger"/>
    <property type="match status" value="6"/>
</dbReference>
<reference evidence="13" key="2">
    <citation type="submission" date="2025-09" db="UniProtKB">
        <authorList>
            <consortium name="Ensembl"/>
        </authorList>
    </citation>
    <scope>IDENTIFICATION</scope>
</reference>
<comment type="similarity">
    <text evidence="2">Belongs to the krueppel C2H2-type zinc-finger protein family.</text>
</comment>
<evidence type="ECO:0000256" key="5">
    <source>
        <dbReference type="ARBA" id="ARBA00022771"/>
    </source>
</evidence>
<evidence type="ECO:0000256" key="8">
    <source>
        <dbReference type="ARBA" id="ARBA00023125"/>
    </source>
</evidence>
<dbReference type="InterPro" id="IPR013087">
    <property type="entry name" value="Znf_C2H2_type"/>
</dbReference>
<keyword evidence="3" id="KW-0479">Metal-binding</keyword>
<dbReference type="SMART" id="SM00355">
    <property type="entry name" value="ZnF_C2H2"/>
    <property type="match status" value="5"/>
</dbReference>
<dbReference type="PANTHER" id="PTHR24399:SF54">
    <property type="entry name" value="GASTRULA ZINC FINGER PROTEIN XLCGF26.1-LIKE-RELATED"/>
    <property type="match status" value="1"/>
</dbReference>
<evidence type="ECO:0000256" key="10">
    <source>
        <dbReference type="ARBA" id="ARBA00023242"/>
    </source>
</evidence>
<dbReference type="PROSITE" id="PS00028">
    <property type="entry name" value="ZINC_FINGER_C2H2_1"/>
    <property type="match status" value="5"/>
</dbReference>
<keyword evidence="14" id="KW-1185">Reference proteome</keyword>
<dbReference type="PANTHER" id="PTHR24399">
    <property type="entry name" value="ZINC FINGER AND BTB DOMAIN-CONTAINING"/>
    <property type="match status" value="1"/>
</dbReference>
<protein>
    <recommendedName>
        <fullName evidence="12">C2H2-type domain-containing protein</fullName>
    </recommendedName>
</protein>
<evidence type="ECO:0000256" key="4">
    <source>
        <dbReference type="ARBA" id="ARBA00022737"/>
    </source>
</evidence>
<keyword evidence="6" id="KW-0862">Zinc</keyword>
<feature type="domain" description="C2H2-type" evidence="12">
    <location>
        <begin position="142"/>
        <end position="169"/>
    </location>
</feature>
<keyword evidence="4" id="KW-0677">Repeat</keyword>
<evidence type="ECO:0000256" key="1">
    <source>
        <dbReference type="ARBA" id="ARBA00004123"/>
    </source>
</evidence>
<evidence type="ECO:0000259" key="12">
    <source>
        <dbReference type="PROSITE" id="PS50157"/>
    </source>
</evidence>
<keyword evidence="7" id="KW-0805">Transcription regulation</keyword>
<keyword evidence="8" id="KW-0238">DNA-binding</keyword>
<comment type="subcellular location">
    <subcellularLocation>
        <location evidence="1">Nucleus</location>
    </subcellularLocation>
</comment>
<keyword evidence="10" id="KW-0539">Nucleus</keyword>
<sequence length="263" mass="30157">KTQSPRVEPPGLPLIHERHNEQKILELTESVALPSHTSLSCDKGDLLKTEIYPKLSDIKEEPVLREEGKLSHRVIYTPLERRQILYPTTNIKKTLATCEGGSILGRLRKGEKPFTCTVCGKTLSRKYHLIKHYMIHTGEKPFKCSDCGKGFSTKRQHVSHQWIHTGDRPFKCAECGKCYTIPFTCAECGKCFIHASDLSTHKMIHTGEKPYKCTECGKCFIRSTHLTAHKMVHTGEKRHRCSDCGKSFNRKYNFIQHQKIHNR</sequence>
<dbReference type="SUPFAM" id="SSF57667">
    <property type="entry name" value="beta-beta-alpha zinc fingers"/>
    <property type="match status" value="3"/>
</dbReference>
<dbReference type="Ensembl" id="ENSLLET00000014487.1">
    <property type="protein sequence ID" value="ENSLLEP00000013940.1"/>
    <property type="gene ID" value="ENSLLEG00000008827.1"/>
</dbReference>
<evidence type="ECO:0000256" key="9">
    <source>
        <dbReference type="ARBA" id="ARBA00023163"/>
    </source>
</evidence>
<evidence type="ECO:0000256" key="7">
    <source>
        <dbReference type="ARBA" id="ARBA00023015"/>
    </source>
</evidence>
<dbReference type="GO" id="GO:0005654">
    <property type="term" value="C:nucleoplasm"/>
    <property type="evidence" value="ECO:0007669"/>
    <property type="project" value="TreeGrafter"/>
</dbReference>
<dbReference type="GO" id="GO:0001817">
    <property type="term" value="P:regulation of cytokine production"/>
    <property type="evidence" value="ECO:0007669"/>
    <property type="project" value="TreeGrafter"/>
</dbReference>
<feature type="domain" description="C2H2-type" evidence="12">
    <location>
        <begin position="114"/>
        <end position="141"/>
    </location>
</feature>
<dbReference type="OrthoDB" id="8113227at2759"/>
<feature type="domain" description="C2H2-type" evidence="12">
    <location>
        <begin position="183"/>
        <end position="210"/>
    </location>
</feature>
<keyword evidence="9" id="KW-0804">Transcription</keyword>
<dbReference type="GO" id="GO:0000978">
    <property type="term" value="F:RNA polymerase II cis-regulatory region sequence-specific DNA binding"/>
    <property type="evidence" value="ECO:0007669"/>
    <property type="project" value="TreeGrafter"/>
</dbReference>
<dbReference type="FunFam" id="3.30.160.60:FF:000295">
    <property type="entry name" value="zinc finger protein 19"/>
    <property type="match status" value="1"/>
</dbReference>
<dbReference type="FunFam" id="3.30.160.60:FF:000770">
    <property type="entry name" value="zinc finger protein 16"/>
    <property type="match status" value="1"/>
</dbReference>
<reference evidence="13" key="1">
    <citation type="submission" date="2025-08" db="UniProtKB">
        <authorList>
            <consortium name="Ensembl"/>
        </authorList>
    </citation>
    <scope>IDENTIFICATION</scope>
</reference>
<proteinExistence type="inferred from homology"/>
<organism evidence="13 14">
    <name type="scientific">Leptobrachium leishanense</name>
    <name type="common">Leishan spiny toad</name>
    <dbReference type="NCBI Taxonomy" id="445787"/>
    <lineage>
        <taxon>Eukaryota</taxon>
        <taxon>Metazoa</taxon>
        <taxon>Chordata</taxon>
        <taxon>Craniata</taxon>
        <taxon>Vertebrata</taxon>
        <taxon>Euteleostomi</taxon>
        <taxon>Amphibia</taxon>
        <taxon>Batrachia</taxon>
        <taxon>Anura</taxon>
        <taxon>Pelobatoidea</taxon>
        <taxon>Megophryidae</taxon>
        <taxon>Leptobrachium</taxon>
    </lineage>
</organism>
<dbReference type="FunFam" id="3.30.160.60:FF:000812">
    <property type="entry name" value="zinc finger protein 23 isoform X2"/>
    <property type="match status" value="1"/>
</dbReference>